<dbReference type="InterPro" id="IPR011333">
    <property type="entry name" value="SKP1/BTB/POZ_sf"/>
</dbReference>
<dbReference type="AlphaFoldDB" id="A0A1A9WF28"/>
<keyword evidence="2" id="KW-0677">Repeat</keyword>
<dbReference type="Pfam" id="PF07707">
    <property type="entry name" value="BACK"/>
    <property type="match status" value="1"/>
</dbReference>
<name>A0A1A9WF28_9MUSC</name>
<evidence type="ECO:0000313" key="5">
    <source>
        <dbReference type="EnsemblMetazoa" id="GBRI017279-PA"/>
    </source>
</evidence>
<evidence type="ECO:0000256" key="3">
    <source>
        <dbReference type="ARBA" id="ARBA00023203"/>
    </source>
</evidence>
<evidence type="ECO:0000256" key="2">
    <source>
        <dbReference type="ARBA" id="ARBA00022737"/>
    </source>
</evidence>
<dbReference type="InterPro" id="IPR011705">
    <property type="entry name" value="BACK"/>
</dbReference>
<evidence type="ECO:0000313" key="6">
    <source>
        <dbReference type="Proteomes" id="UP000091820"/>
    </source>
</evidence>
<sequence>MGPLFTFWGARSFKTDNNNKFDTTTKNEATGLPVGETFTKLDYMSDSFSIFKRIRENRKYCDFILVVRGESIPIHRLLLAAASPFFDSMFSGNSMEKDENSLKFEDIKADVLKQIIEFIYSGKITVTEKNVQDLFSASILLQIEWITNVCCDFWKCRLHPLNCLGVRKLAEAYNCKELYNRCQDYIHKNYIKLINTEEHSLLSYEESKPIMN</sequence>
<keyword evidence="6" id="KW-1185">Reference proteome</keyword>
<evidence type="ECO:0000256" key="1">
    <source>
        <dbReference type="ARBA" id="ARBA00022441"/>
    </source>
</evidence>
<feature type="domain" description="BTB" evidence="4">
    <location>
        <begin position="61"/>
        <end position="128"/>
    </location>
</feature>
<dbReference type="Gene3D" id="1.25.40.420">
    <property type="match status" value="1"/>
</dbReference>
<dbReference type="EnsemblMetazoa" id="GBRI017279-RA">
    <property type="protein sequence ID" value="GBRI017279-PA"/>
    <property type="gene ID" value="GBRI017279"/>
</dbReference>
<dbReference type="VEuPathDB" id="VectorBase:GBRI017279"/>
<dbReference type="Proteomes" id="UP000091820">
    <property type="component" value="Unassembled WGS sequence"/>
</dbReference>
<dbReference type="Gene3D" id="3.30.710.10">
    <property type="entry name" value="Potassium Channel Kv1.1, Chain A"/>
    <property type="match status" value="1"/>
</dbReference>
<dbReference type="STRING" id="37001.A0A1A9WF28"/>
<dbReference type="InterPro" id="IPR000210">
    <property type="entry name" value="BTB/POZ_dom"/>
</dbReference>
<keyword evidence="1" id="KW-0880">Kelch repeat</keyword>
<dbReference type="Pfam" id="PF00651">
    <property type="entry name" value="BTB"/>
    <property type="match status" value="1"/>
</dbReference>
<dbReference type="SMART" id="SM00225">
    <property type="entry name" value="BTB"/>
    <property type="match status" value="1"/>
</dbReference>
<reference evidence="5" key="2">
    <citation type="submission" date="2020-05" db="UniProtKB">
        <authorList>
            <consortium name="EnsemblMetazoa"/>
        </authorList>
    </citation>
    <scope>IDENTIFICATION</scope>
    <source>
        <strain evidence="5">IAEA</strain>
    </source>
</reference>
<dbReference type="PANTHER" id="PTHR24412">
    <property type="entry name" value="KELCH PROTEIN"/>
    <property type="match status" value="1"/>
</dbReference>
<keyword evidence="3" id="KW-0009">Actin-binding</keyword>
<protein>
    <submittedName>
        <fullName evidence="5">BTB domain-containing protein</fullName>
    </submittedName>
</protein>
<evidence type="ECO:0000259" key="4">
    <source>
        <dbReference type="PROSITE" id="PS50097"/>
    </source>
</evidence>
<accession>A0A1A9WF28</accession>
<dbReference type="SUPFAM" id="SSF54695">
    <property type="entry name" value="POZ domain"/>
    <property type="match status" value="1"/>
</dbReference>
<dbReference type="PANTHER" id="PTHR24412:SF489">
    <property type="entry name" value="RING FINGER DOMAIN AND KELCH REPEAT-CONTAINING PROTEIN DDB_G0271372"/>
    <property type="match status" value="1"/>
</dbReference>
<organism evidence="5 6">
    <name type="scientific">Glossina brevipalpis</name>
    <dbReference type="NCBI Taxonomy" id="37001"/>
    <lineage>
        <taxon>Eukaryota</taxon>
        <taxon>Metazoa</taxon>
        <taxon>Ecdysozoa</taxon>
        <taxon>Arthropoda</taxon>
        <taxon>Hexapoda</taxon>
        <taxon>Insecta</taxon>
        <taxon>Pterygota</taxon>
        <taxon>Neoptera</taxon>
        <taxon>Endopterygota</taxon>
        <taxon>Diptera</taxon>
        <taxon>Brachycera</taxon>
        <taxon>Muscomorpha</taxon>
        <taxon>Hippoboscoidea</taxon>
        <taxon>Glossinidae</taxon>
        <taxon>Glossina</taxon>
    </lineage>
</organism>
<proteinExistence type="predicted"/>
<reference evidence="6" key="1">
    <citation type="submission" date="2014-03" db="EMBL/GenBank/DDBJ databases">
        <authorList>
            <person name="Aksoy S."/>
            <person name="Warren W."/>
            <person name="Wilson R.K."/>
        </authorList>
    </citation>
    <scope>NUCLEOTIDE SEQUENCE [LARGE SCALE GENOMIC DNA]</scope>
    <source>
        <strain evidence="6">IAEA</strain>
    </source>
</reference>
<dbReference type="PROSITE" id="PS50097">
    <property type="entry name" value="BTB"/>
    <property type="match status" value="1"/>
</dbReference>